<dbReference type="InParanoid" id="G7E4B9"/>
<dbReference type="PANTHER" id="PTHR33050:SF7">
    <property type="entry name" value="RIBONUCLEASE H"/>
    <property type="match status" value="1"/>
</dbReference>
<dbReference type="Gene3D" id="3.10.10.10">
    <property type="entry name" value="HIV Type 1 Reverse Transcriptase, subunit A, domain 1"/>
    <property type="match status" value="1"/>
</dbReference>
<dbReference type="SUPFAM" id="SSF56672">
    <property type="entry name" value="DNA/RNA polymerases"/>
    <property type="match status" value="1"/>
</dbReference>
<dbReference type="InterPro" id="IPR000477">
    <property type="entry name" value="RT_dom"/>
</dbReference>
<dbReference type="Pfam" id="PF00078">
    <property type="entry name" value="RVT_1"/>
    <property type="match status" value="1"/>
</dbReference>
<dbReference type="InterPro" id="IPR043502">
    <property type="entry name" value="DNA/RNA_pol_sf"/>
</dbReference>
<reference evidence="2 3" key="2">
    <citation type="journal article" date="2012" name="Open Biol.">
        <title>Characteristics of nucleosomes and linker DNA regions on the genome of the basidiomycete Mixia osmundae revealed by mono- and dinucleosome mapping.</title>
        <authorList>
            <person name="Nishida H."/>
            <person name="Kondo S."/>
            <person name="Matsumoto T."/>
            <person name="Suzuki Y."/>
            <person name="Yoshikawa H."/>
            <person name="Taylor T.D."/>
            <person name="Sugiyama J."/>
        </authorList>
    </citation>
    <scope>NUCLEOTIDE SEQUENCE [LARGE SCALE GENOMIC DNA]</scope>
    <source>
        <strain evidence="3">CBS 9802 / IAM 14324 / JCM 22182 / KY 12970</strain>
    </source>
</reference>
<dbReference type="Proteomes" id="UP000009131">
    <property type="component" value="Unassembled WGS sequence"/>
</dbReference>
<organism evidence="2 3">
    <name type="scientific">Mixia osmundae (strain CBS 9802 / IAM 14324 / JCM 22182 / KY 12970)</name>
    <dbReference type="NCBI Taxonomy" id="764103"/>
    <lineage>
        <taxon>Eukaryota</taxon>
        <taxon>Fungi</taxon>
        <taxon>Dikarya</taxon>
        <taxon>Basidiomycota</taxon>
        <taxon>Pucciniomycotina</taxon>
        <taxon>Mixiomycetes</taxon>
        <taxon>Mixiales</taxon>
        <taxon>Mixiaceae</taxon>
        <taxon>Mixia</taxon>
    </lineage>
</organism>
<evidence type="ECO:0000259" key="1">
    <source>
        <dbReference type="PROSITE" id="PS50878"/>
    </source>
</evidence>
<proteinExistence type="predicted"/>
<protein>
    <recommendedName>
        <fullName evidence="1">Reverse transcriptase domain-containing protein</fullName>
    </recommendedName>
</protein>
<dbReference type="CDD" id="cd03714">
    <property type="entry name" value="RT_DIRS1"/>
    <property type="match status" value="1"/>
</dbReference>
<sequence>MLEGYRSSPLGAVTKEGLDKVRIVHDLSFPHDGTSVTDGIPDGEAIMQCADFGSAVQAIRETGKGCWLIKLDLEDAYHQVPVRLADRHLLGFEWRGEQYMSTRLPFELRSAPYAFNLLAEGLHWILERCALPAGRKIRHYLDDFLIVLPRTVSEEEARGVAHRALQIGEQLGLMLKAAKLEGPTHDLTFLGLRINTITGVALVPDDKLAKLRRLTSTWQRRQAATLKEIQELSAERSFVVWTIMRRRSNQVMLEGEYRARYGEILSFWWHLAPTWNGHTMIADDRAPIAVATDDSGVGDIGAVCDELTLSELAPKSIIKEGIMALEIYAVVRAFRLWGVRWRGQRVMVYCDNQAVIAAIKSGSIKDAAVMRLGGRAKSPRAAERLKIEFDQPPCGYFEERPGYSERAGLRSVHPFYRYIKPDEAILRAWSGRLLSGLGPSGAQPAGAAQSDSIVAAQAPSSAIASPSHTLQDGSEVTELLAEDRFIRRSALGANGATNFYGFAASTAKTSFAFNNAGRTQPDNRDYNSFTVRGFCHLAAHSPSTWHTSSTAAQSITLSSLNSREMMCYLKMCDMFSRSEVRNDLTGNRHSQLLAWLVWASMHLGSIAHHTRAIVVSFASLACTALSVFNSSTERSQPTCIKGRQIDTSRLRALPVRTHCSTERERVVD</sequence>
<reference evidence="2 3" key="1">
    <citation type="journal article" date="2011" name="J. Gen. Appl. Microbiol.">
        <title>Draft genome sequencing of the enigmatic basidiomycete Mixia osmundae.</title>
        <authorList>
            <person name="Nishida H."/>
            <person name="Nagatsuka Y."/>
            <person name="Sugiyama J."/>
        </authorList>
    </citation>
    <scope>NUCLEOTIDE SEQUENCE [LARGE SCALE GENOMIC DNA]</scope>
    <source>
        <strain evidence="3">CBS 9802 / IAM 14324 / JCM 22182 / KY 12970</strain>
    </source>
</reference>
<gene>
    <name evidence="2" type="primary">Mo04357</name>
    <name evidence="2" type="ORF">E5Q_04357</name>
</gene>
<keyword evidence="3" id="KW-1185">Reference proteome</keyword>
<dbReference type="HOGENOM" id="CLU_411071_0_0_1"/>
<evidence type="ECO:0000313" key="2">
    <source>
        <dbReference type="EMBL" id="GAA97679.1"/>
    </source>
</evidence>
<dbReference type="EMBL" id="BABT02000133">
    <property type="protein sequence ID" value="GAA97679.1"/>
    <property type="molecule type" value="Genomic_DNA"/>
</dbReference>
<feature type="domain" description="Reverse transcriptase" evidence="1">
    <location>
        <begin position="1"/>
        <end position="194"/>
    </location>
</feature>
<comment type="caution">
    <text evidence="2">The sequence shown here is derived from an EMBL/GenBank/DDBJ whole genome shotgun (WGS) entry which is preliminary data.</text>
</comment>
<dbReference type="eggNOG" id="KOG0017">
    <property type="taxonomic scope" value="Eukaryota"/>
</dbReference>
<dbReference type="InterPro" id="IPR043128">
    <property type="entry name" value="Rev_trsase/Diguanyl_cyclase"/>
</dbReference>
<dbReference type="Gene3D" id="3.30.70.270">
    <property type="match status" value="1"/>
</dbReference>
<dbReference type="OrthoDB" id="3067625at2759"/>
<dbReference type="PROSITE" id="PS50878">
    <property type="entry name" value="RT_POL"/>
    <property type="match status" value="1"/>
</dbReference>
<dbReference type="AlphaFoldDB" id="G7E4B9"/>
<accession>G7E4B9</accession>
<dbReference type="InterPro" id="IPR052055">
    <property type="entry name" value="Hepadnavirus_pol/RT"/>
</dbReference>
<name>G7E4B9_MIXOS</name>
<evidence type="ECO:0000313" key="3">
    <source>
        <dbReference type="Proteomes" id="UP000009131"/>
    </source>
</evidence>
<dbReference type="PANTHER" id="PTHR33050">
    <property type="entry name" value="REVERSE TRANSCRIPTASE DOMAIN-CONTAINING PROTEIN"/>
    <property type="match status" value="1"/>
</dbReference>